<dbReference type="AlphaFoldDB" id="A0A9D9EDM3"/>
<dbReference type="GO" id="GO:0046872">
    <property type="term" value="F:metal ion binding"/>
    <property type="evidence" value="ECO:0007669"/>
    <property type="project" value="UniProtKB-KW"/>
</dbReference>
<keyword evidence="3" id="KW-0732">Signal</keyword>
<feature type="chain" id="PRO_5038471575" evidence="3">
    <location>
        <begin position="20"/>
        <end position="538"/>
    </location>
</feature>
<dbReference type="GO" id="GO:0005737">
    <property type="term" value="C:cytoplasm"/>
    <property type="evidence" value="ECO:0007669"/>
    <property type="project" value="TreeGrafter"/>
</dbReference>
<evidence type="ECO:0000256" key="3">
    <source>
        <dbReference type="SAM" id="SignalP"/>
    </source>
</evidence>
<keyword evidence="1" id="KW-0479">Metal-binding</keyword>
<evidence type="ECO:0000313" key="5">
    <source>
        <dbReference type="Proteomes" id="UP000823619"/>
    </source>
</evidence>
<dbReference type="PANTHER" id="PTHR23422:SF9">
    <property type="entry name" value="ZN-DEPENDENT HYDROLASE"/>
    <property type="match status" value="1"/>
</dbReference>
<reference evidence="4" key="2">
    <citation type="journal article" date="2021" name="PeerJ">
        <title>Extensive microbial diversity within the chicken gut microbiome revealed by metagenomics and culture.</title>
        <authorList>
            <person name="Gilroy R."/>
            <person name="Ravi A."/>
            <person name="Getino M."/>
            <person name="Pursley I."/>
            <person name="Horton D.L."/>
            <person name="Alikhan N.F."/>
            <person name="Baker D."/>
            <person name="Gharbi K."/>
            <person name="Hall N."/>
            <person name="Watson M."/>
            <person name="Adriaenssens E.M."/>
            <person name="Foster-Nyarko E."/>
            <person name="Jarju S."/>
            <person name="Secka A."/>
            <person name="Antonio M."/>
            <person name="Oren A."/>
            <person name="Chaudhuri R.R."/>
            <person name="La Ragione R."/>
            <person name="Hildebrand F."/>
            <person name="Pallen M.J."/>
        </authorList>
    </citation>
    <scope>NUCLEOTIDE SEQUENCE</scope>
    <source>
        <strain evidence="4">D5-748</strain>
    </source>
</reference>
<accession>A0A9D9EDM3</accession>
<name>A0A9D9EDM3_9BACT</name>
<dbReference type="Gene3D" id="3.30.540.30">
    <property type="match status" value="1"/>
</dbReference>
<dbReference type="PANTHER" id="PTHR23422">
    <property type="entry name" value="DIPEPTIDYL PEPTIDASE III-RELATED"/>
    <property type="match status" value="1"/>
</dbReference>
<comment type="caution">
    <text evidence="4">The sequence shown here is derived from an EMBL/GenBank/DDBJ whole genome shotgun (WGS) entry which is preliminary data.</text>
</comment>
<sequence>MIMIRKNILLCLAVTSAVMTVSCSQTREADLQKKVDEYAVVEVSSPLMENLSDKDMQVINLFRSAGRVIDDLFWKQTFGDKSQLAGLDDEAAKDFAKINYGPWDRLDDNEPFIEGYGPKPLGANYYPADITAEEFAAFDDPDKNSLYTVLRRDENGDLKCVWYRDEYKAELDKICMYLEEAASITENEGLKNYLLKRVQAFRTDDYYESDLAWMDMKDSKIDIVIGPIENYDDKLNEAKASYECFILLKDEERSASLAKYVAMLPELQTMLPCKPEYKTFVPGTSSDLNVYDAIYYSGDCNAGSKTIAINLPNDDRVQAVKGTRRLQLHNSMNAKFGKILLPIGRLLIEPEQRKHLRDEAFFWNVTFHEVAHGLGVKETVNGKGTVDEALGTEKTTWEEAKADILGLFMVCKLIDMKEIPLISKEDAITTFIAGLVRSVRFGAASSHGRANMMCYNYMKENGAFTRNKAGLYHIDYEQALKVIDSWAELILTTQAEGNYEFAKEYAAKNAVIPEALAADIANVNAHNIPRDIRFDFVW</sequence>
<gene>
    <name evidence="4" type="ORF">IAC23_10250</name>
</gene>
<proteinExistence type="predicted"/>
<reference evidence="4" key="1">
    <citation type="submission" date="2020-10" db="EMBL/GenBank/DDBJ databases">
        <authorList>
            <person name="Gilroy R."/>
        </authorList>
    </citation>
    <scope>NUCLEOTIDE SEQUENCE</scope>
    <source>
        <strain evidence="4">D5-748</strain>
    </source>
</reference>
<feature type="signal peptide" evidence="3">
    <location>
        <begin position="1"/>
        <end position="19"/>
    </location>
</feature>
<dbReference type="GO" id="GO:0008239">
    <property type="term" value="F:dipeptidyl-peptidase activity"/>
    <property type="evidence" value="ECO:0007669"/>
    <property type="project" value="TreeGrafter"/>
</dbReference>
<keyword evidence="2 4" id="KW-0378">Hydrolase</keyword>
<evidence type="ECO:0000256" key="1">
    <source>
        <dbReference type="ARBA" id="ARBA00022723"/>
    </source>
</evidence>
<dbReference type="Pfam" id="PF03571">
    <property type="entry name" value="Peptidase_M49"/>
    <property type="match status" value="1"/>
</dbReference>
<dbReference type="EMBL" id="JADIMO010000135">
    <property type="protein sequence ID" value="MBO8446052.1"/>
    <property type="molecule type" value="Genomic_DNA"/>
</dbReference>
<protein>
    <submittedName>
        <fullName evidence="4">Zn-dependent hydrolase</fullName>
    </submittedName>
</protein>
<dbReference type="InterPro" id="IPR039461">
    <property type="entry name" value="Peptidase_M49"/>
</dbReference>
<evidence type="ECO:0000256" key="2">
    <source>
        <dbReference type="ARBA" id="ARBA00022801"/>
    </source>
</evidence>
<organism evidence="4 5">
    <name type="scientific">Candidatus Cryptobacteroides merdavium</name>
    <dbReference type="NCBI Taxonomy" id="2840769"/>
    <lineage>
        <taxon>Bacteria</taxon>
        <taxon>Pseudomonadati</taxon>
        <taxon>Bacteroidota</taxon>
        <taxon>Bacteroidia</taxon>
        <taxon>Bacteroidales</taxon>
        <taxon>Candidatus Cryptobacteroides</taxon>
    </lineage>
</organism>
<dbReference type="Proteomes" id="UP000823619">
    <property type="component" value="Unassembled WGS sequence"/>
</dbReference>
<dbReference type="PROSITE" id="PS51257">
    <property type="entry name" value="PROKAR_LIPOPROTEIN"/>
    <property type="match status" value="1"/>
</dbReference>
<evidence type="ECO:0000313" key="4">
    <source>
        <dbReference type="EMBL" id="MBO8446052.1"/>
    </source>
</evidence>